<dbReference type="InterPro" id="IPR029055">
    <property type="entry name" value="Ntn_hydrolases_N"/>
</dbReference>
<dbReference type="PANTHER" id="PTHR34218:SF4">
    <property type="entry name" value="ACYL-HOMOSERINE LACTONE ACYLASE QUIP"/>
    <property type="match status" value="1"/>
</dbReference>
<accession>A0ABQ0MQW2</accession>
<evidence type="ECO:0000256" key="3">
    <source>
        <dbReference type="ARBA" id="ARBA00023145"/>
    </source>
</evidence>
<dbReference type="InterPro" id="IPR014395">
    <property type="entry name" value="Pen/GL7ACA/AHL_acylase"/>
</dbReference>
<dbReference type="Gene3D" id="3.60.20.10">
    <property type="entry name" value="Glutamine Phosphoribosylpyrophosphate, subunit 1, domain 1"/>
    <property type="match status" value="1"/>
</dbReference>
<dbReference type="SUPFAM" id="SSF56235">
    <property type="entry name" value="N-terminal nucleophile aminohydrolases (Ntn hydrolases)"/>
    <property type="match status" value="1"/>
</dbReference>
<evidence type="ECO:0000313" key="5">
    <source>
        <dbReference type="EMBL" id="GAW94754.1"/>
    </source>
</evidence>
<evidence type="ECO:0000256" key="4">
    <source>
        <dbReference type="ARBA" id="ARBA00038735"/>
    </source>
</evidence>
<proteinExistence type="inferred from homology"/>
<sequence length="814" mass="90394">MNKIKKILTGFLLISLLVLATALTWLYSKVDSALPLLDGKKTVFGLKKTAIIERDQQGIATIKAESRADIAVALGFVHAQERFFQMDLLRRNSAGELASLFGVVALDYDKSIRKHRFRDRARAIVAQLPQEQLDLVKAYTRGVNQGLKYLSSSPFEYLLLQQEPVQWSEEDSILTIFSMYIDLQYHDGKRERTLGLMKAVLSGDVYAFLDPKGSIWDAAIDGSQLSPAPMPKEAWPSATSVNLDGKNDIALANNTQLANNIANRYQGENFPGSNSWAISGALTSTGSAILANDMHLGIRVPNTWFRASFEYPHITISGLKSVTEQIKVTGATLPGTPNMVIGSNGHIAWGFTNSYGDYSDVIVLTTNADDSQYLTPTGYQDFTFHKQVIAIKGQKAQAITVKETIWGPVIGKNHQGKSLAYRWVAHDKEAVNLTATQLEQAKTVEQALDIAARSGIPAQNILVADKDGAIGWTIMGPIPIKKGAVGETPQSWSSGDNRWQGYLIPSDYPRIENPENHRLWTANSRVVGGKMYEKLGNGGYALGARAKQIRDNLLAQEQFDEQALLKIGLDDEAVFLQRWQQFIIETVLTEQVLAQHNNFAQVKTLLTKPEVLRASIDSVSYRLVRNFRINLRDSVFFELNTSLKNIDNAFNFKSIRHQIEVPLWQLINEQPNNFIMLGGNSWQELFTKALTLTLSDMSTNQPLNAATWGQQNSSAIKHPLSSALPLLNYWLDMPSEALAGDSYMPRVQGKAFGASERMVVSPGHEIDGIFHMPTSQSGHPWSPYYGMGHSDWEQGIASPFLPGKTQYKLTLLSY</sequence>
<dbReference type="InterPro" id="IPR023343">
    <property type="entry name" value="Penicillin_amidase_dom1"/>
</dbReference>
<comment type="caution">
    <text evidence="5">The sequence shown here is derived from an EMBL/GenBank/DDBJ whole genome shotgun (WGS) entry which is preliminary data.</text>
</comment>
<keyword evidence="3" id="KW-0865">Zymogen</keyword>
<dbReference type="EMBL" id="BDQM01000002">
    <property type="protein sequence ID" value="GAW94754.1"/>
    <property type="molecule type" value="Genomic_DNA"/>
</dbReference>
<reference evidence="5 6" key="1">
    <citation type="submission" date="2017-06" db="EMBL/GenBank/DDBJ databases">
        <title>Whole Genome Sequences of Colwellia marinimaniae MTCD1.</title>
        <authorList>
            <person name="Kusumoto H."/>
            <person name="Inoue M."/>
            <person name="Tanikawa K."/>
            <person name="Maeji H."/>
            <person name="Cameron J.H."/>
            <person name="Bartlett D.H."/>
        </authorList>
    </citation>
    <scope>NUCLEOTIDE SEQUENCE [LARGE SCALE GENOMIC DNA]</scope>
    <source>
        <strain evidence="5 6">MTCD1</strain>
    </source>
</reference>
<dbReference type="CDD" id="cd03747">
    <property type="entry name" value="Ntn_PGA_like"/>
    <property type="match status" value="1"/>
</dbReference>
<evidence type="ECO:0000313" key="6">
    <source>
        <dbReference type="Proteomes" id="UP000197068"/>
    </source>
</evidence>
<gene>
    <name evidence="5" type="primary">acyII</name>
    <name evidence="5" type="ORF">MTCD1_00351</name>
</gene>
<evidence type="ECO:0000256" key="2">
    <source>
        <dbReference type="ARBA" id="ARBA00022801"/>
    </source>
</evidence>
<dbReference type="Proteomes" id="UP000197068">
    <property type="component" value="Unassembled WGS sequence"/>
</dbReference>
<dbReference type="InterPro" id="IPR043147">
    <property type="entry name" value="Penicillin_amidase_A-knob"/>
</dbReference>
<protein>
    <submittedName>
        <fullName evidence="5">Penicillin acylase</fullName>
    </submittedName>
</protein>
<keyword evidence="2" id="KW-0378">Hydrolase</keyword>
<dbReference type="Gene3D" id="1.10.1400.10">
    <property type="match status" value="1"/>
</dbReference>
<dbReference type="RefSeq" id="WP_057180067.1">
    <property type="nucleotide sequence ID" value="NZ_BDQM01000002.1"/>
</dbReference>
<comment type="similarity">
    <text evidence="1">Belongs to the peptidase S45 family.</text>
</comment>
<evidence type="ECO:0000256" key="1">
    <source>
        <dbReference type="ARBA" id="ARBA00006586"/>
    </source>
</evidence>
<dbReference type="PIRSF" id="PIRSF001227">
    <property type="entry name" value="Pen_acylase"/>
    <property type="match status" value="1"/>
</dbReference>
<dbReference type="Pfam" id="PF01804">
    <property type="entry name" value="Penicil_amidase"/>
    <property type="match status" value="1"/>
</dbReference>
<dbReference type="PANTHER" id="PTHR34218">
    <property type="entry name" value="PEPTIDASE S45 PENICILLIN AMIDASE"/>
    <property type="match status" value="1"/>
</dbReference>
<dbReference type="Gene3D" id="2.30.120.10">
    <property type="match status" value="1"/>
</dbReference>
<dbReference type="InterPro" id="IPR002692">
    <property type="entry name" value="S45"/>
</dbReference>
<organism evidence="5 6">
    <name type="scientific">Colwellia marinimaniae</name>
    <dbReference type="NCBI Taxonomy" id="1513592"/>
    <lineage>
        <taxon>Bacteria</taxon>
        <taxon>Pseudomonadati</taxon>
        <taxon>Pseudomonadota</taxon>
        <taxon>Gammaproteobacteria</taxon>
        <taxon>Alteromonadales</taxon>
        <taxon>Colwelliaceae</taxon>
        <taxon>Colwellia</taxon>
    </lineage>
</organism>
<dbReference type="Gene3D" id="1.10.439.10">
    <property type="entry name" value="Penicillin Amidohydrolase, domain 1"/>
    <property type="match status" value="1"/>
</dbReference>
<name>A0ABQ0MQW2_9GAMM</name>
<comment type="subunit">
    <text evidence="4">Heterodimer of an alpha subunit and a beta subunit processed from the same precursor.</text>
</comment>
<dbReference type="InterPro" id="IPR043146">
    <property type="entry name" value="Penicillin_amidase_N_B-knob"/>
</dbReference>
<keyword evidence="6" id="KW-1185">Reference proteome</keyword>